<dbReference type="EMBL" id="CP048711">
    <property type="protein sequence ID" value="QIB65792.1"/>
    <property type="molecule type" value="Genomic_DNA"/>
</dbReference>
<dbReference type="InterPro" id="IPR050570">
    <property type="entry name" value="Cell_wall_metabolism_enzyme"/>
</dbReference>
<evidence type="ECO:0000313" key="5">
    <source>
        <dbReference type="Proteomes" id="UP000477680"/>
    </source>
</evidence>
<protein>
    <submittedName>
        <fullName evidence="4">Peptidoglycan DD-metalloendopeptidase family protein</fullName>
    </submittedName>
</protein>
<name>A0A6C0U0Z2_9GAMM</name>
<dbReference type="CDD" id="cd12797">
    <property type="entry name" value="M23_peptidase"/>
    <property type="match status" value="1"/>
</dbReference>
<evidence type="ECO:0000256" key="2">
    <source>
        <dbReference type="SAM" id="SignalP"/>
    </source>
</evidence>
<dbReference type="PANTHER" id="PTHR21666:SF270">
    <property type="entry name" value="MUREIN HYDROLASE ACTIVATOR ENVC"/>
    <property type="match status" value="1"/>
</dbReference>
<accession>A0A6C0U0Z2</accession>
<dbReference type="AlphaFoldDB" id="A0A6C0U0Z2"/>
<dbReference type="Gene3D" id="2.70.70.10">
    <property type="entry name" value="Glucose Permease (Domain IIA)"/>
    <property type="match status" value="1"/>
</dbReference>
<evidence type="ECO:0000313" key="4">
    <source>
        <dbReference type="EMBL" id="QIB65792.1"/>
    </source>
</evidence>
<sequence length="385" mass="43156">MPRRRRRYWGLLLALLCLGPASHADAQTEEEQRARAELEQLQRKIEQVDRELGSARSEHSGLQQQLREIEVALGELQRDISANLAAISAAEAELGQLEQRQRAQQQARDSQQARIAAELRAAWQMGQQGPLKVLLEQENPHTVARAMAYYRYFFDARNALVAQYRTTLKELARIQGQIQLTVETLETERNELAQRREQVLASKEQRQTVLASLASTIRSKDDELQRLQQDRAELEQLLQAIEQAVVDLQLPEDYRPFASAKGALAWPVEGKPGNRFGATRGAGGMRWQGINLTADEGSTVRAIHHGRVVYADWLRGSGLLLILDHGEGYMSLYAHNQSLLREVGEWVAPGTPLGTVGSSGGLNESALYFEIRKQGKPVDPAAWCR</sequence>
<feature type="domain" description="M23ase beta-sheet core" evidence="3">
    <location>
        <begin position="287"/>
        <end position="380"/>
    </location>
</feature>
<dbReference type="Pfam" id="PF01551">
    <property type="entry name" value="Peptidase_M23"/>
    <property type="match status" value="1"/>
</dbReference>
<evidence type="ECO:0000256" key="1">
    <source>
        <dbReference type="SAM" id="Coils"/>
    </source>
</evidence>
<dbReference type="InterPro" id="IPR016047">
    <property type="entry name" value="M23ase_b-sheet_dom"/>
</dbReference>
<keyword evidence="5" id="KW-1185">Reference proteome</keyword>
<dbReference type="PANTHER" id="PTHR21666">
    <property type="entry name" value="PEPTIDASE-RELATED"/>
    <property type="match status" value="1"/>
</dbReference>
<dbReference type="KEGG" id="kim:G3T16_10560"/>
<dbReference type="GO" id="GO:0004222">
    <property type="term" value="F:metalloendopeptidase activity"/>
    <property type="evidence" value="ECO:0007669"/>
    <property type="project" value="TreeGrafter"/>
</dbReference>
<dbReference type="SUPFAM" id="SSF51261">
    <property type="entry name" value="Duplicated hybrid motif"/>
    <property type="match status" value="1"/>
</dbReference>
<dbReference type="Gene3D" id="6.10.250.3150">
    <property type="match status" value="1"/>
</dbReference>
<proteinExistence type="predicted"/>
<dbReference type="RefSeq" id="WP_163495219.1">
    <property type="nucleotide sequence ID" value="NZ_CP048711.1"/>
</dbReference>
<reference evidence="4 5" key="1">
    <citation type="submission" date="2020-02" db="EMBL/GenBank/DDBJ databases">
        <title>Genome sequencing for Kineobactrum sp. M2.</title>
        <authorList>
            <person name="Park S.-J."/>
        </authorList>
    </citation>
    <scope>NUCLEOTIDE SEQUENCE [LARGE SCALE GENOMIC DNA]</scope>
    <source>
        <strain evidence="4 5">M2</strain>
    </source>
</reference>
<evidence type="ECO:0000259" key="3">
    <source>
        <dbReference type="Pfam" id="PF01551"/>
    </source>
</evidence>
<dbReference type="FunFam" id="2.70.70.10:FF:000003">
    <property type="entry name" value="Murein hydrolase activator EnvC"/>
    <property type="match status" value="1"/>
</dbReference>
<feature type="coiled-coil region" evidence="1">
    <location>
        <begin position="24"/>
        <end position="107"/>
    </location>
</feature>
<feature type="signal peptide" evidence="2">
    <location>
        <begin position="1"/>
        <end position="26"/>
    </location>
</feature>
<gene>
    <name evidence="4" type="ORF">G3T16_10560</name>
</gene>
<feature type="chain" id="PRO_5025360444" evidence="2">
    <location>
        <begin position="27"/>
        <end position="385"/>
    </location>
</feature>
<keyword evidence="2" id="KW-0732">Signal</keyword>
<feature type="coiled-coil region" evidence="1">
    <location>
        <begin position="182"/>
        <end position="247"/>
    </location>
</feature>
<keyword evidence="1" id="KW-0175">Coiled coil</keyword>
<dbReference type="Proteomes" id="UP000477680">
    <property type="component" value="Chromosome"/>
</dbReference>
<organism evidence="4 5">
    <name type="scientific">Kineobactrum salinum</name>
    <dbReference type="NCBI Taxonomy" id="2708301"/>
    <lineage>
        <taxon>Bacteria</taxon>
        <taxon>Pseudomonadati</taxon>
        <taxon>Pseudomonadota</taxon>
        <taxon>Gammaproteobacteria</taxon>
        <taxon>Cellvibrionales</taxon>
        <taxon>Halieaceae</taxon>
        <taxon>Kineobactrum</taxon>
    </lineage>
</organism>
<dbReference type="InterPro" id="IPR011055">
    <property type="entry name" value="Dup_hybrid_motif"/>
</dbReference>